<organism evidence="2 3">
    <name type="scientific">Nitrospirillum amazonense</name>
    <dbReference type="NCBI Taxonomy" id="28077"/>
    <lineage>
        <taxon>Bacteria</taxon>
        <taxon>Pseudomonadati</taxon>
        <taxon>Pseudomonadota</taxon>
        <taxon>Alphaproteobacteria</taxon>
        <taxon>Rhodospirillales</taxon>
        <taxon>Azospirillaceae</taxon>
        <taxon>Nitrospirillum</taxon>
    </lineage>
</organism>
<comment type="caution">
    <text evidence="2">The sequence shown here is derived from an EMBL/GenBank/DDBJ whole genome shotgun (WGS) entry which is preliminary data.</text>
</comment>
<gene>
    <name evidence="2" type="ORF">FBZ89_14215</name>
</gene>
<feature type="region of interest" description="Disordered" evidence="1">
    <location>
        <begin position="186"/>
        <end position="225"/>
    </location>
</feature>
<proteinExistence type="predicted"/>
<dbReference type="Proteomes" id="UP000319859">
    <property type="component" value="Unassembled WGS sequence"/>
</dbReference>
<accession>A0A560EIX0</accession>
<dbReference type="RefSeq" id="WP_145754641.1">
    <property type="nucleotide sequence ID" value="NZ_VITN01000042.1"/>
</dbReference>
<evidence type="ECO:0000256" key="1">
    <source>
        <dbReference type="SAM" id="MobiDB-lite"/>
    </source>
</evidence>
<name>A0A560EIX0_9PROT</name>
<reference evidence="2 3" key="1">
    <citation type="submission" date="2019-06" db="EMBL/GenBank/DDBJ databases">
        <title>Genomic Encyclopedia of Type Strains, Phase IV (KMG-V): Genome sequencing to study the core and pangenomes of soil and plant-associated prokaryotes.</title>
        <authorList>
            <person name="Whitman W."/>
        </authorList>
    </citation>
    <scope>NUCLEOTIDE SEQUENCE [LARGE SCALE GENOMIC DNA]</scope>
    <source>
        <strain evidence="2 3">BR 11880</strain>
    </source>
</reference>
<dbReference type="AlphaFoldDB" id="A0A560EIX0"/>
<protein>
    <submittedName>
        <fullName evidence="2">Uncharacterized protein</fullName>
    </submittedName>
</protein>
<evidence type="ECO:0000313" key="3">
    <source>
        <dbReference type="Proteomes" id="UP000319859"/>
    </source>
</evidence>
<evidence type="ECO:0000313" key="2">
    <source>
        <dbReference type="EMBL" id="TWB09331.1"/>
    </source>
</evidence>
<sequence length="225" mass="24349">MSSTPAELAATLRLAYSAYDVSRDAHTNRPNYPAEHFGLYRAYVDAAAALDEAMLATSRDMAAAQLVIDAGGCLAKDILDYLPASHPHVIVRDLIRAHDAKEAAGQAATYAAWATSFEHFPGTFEEFQEAQCDDRSSAEEAYHAALSVAAGIPAVVAIITAEGGQVASDLRETARQTIRGRYQAARHQVARKNPWPGPAGASEGPQRRPHSRILSPPRYRWQPKG</sequence>
<dbReference type="EMBL" id="VITN01000042">
    <property type="protein sequence ID" value="TWB09331.1"/>
    <property type="molecule type" value="Genomic_DNA"/>
</dbReference>